<dbReference type="InterPro" id="IPR032640">
    <property type="entry name" value="AMPK1_CBM"/>
</dbReference>
<dbReference type="eggNOG" id="ENOG502S31W">
    <property type="taxonomic scope" value="Eukaryota"/>
</dbReference>
<dbReference type="PANTHER" id="PTHR10343">
    <property type="entry name" value="5'-AMP-ACTIVATED PROTEIN KINASE , BETA SUBUNIT"/>
    <property type="match status" value="1"/>
</dbReference>
<feature type="compositionally biased region" description="Polar residues" evidence="2">
    <location>
        <begin position="351"/>
        <end position="370"/>
    </location>
</feature>
<dbReference type="GO" id="GO:0019901">
    <property type="term" value="F:protein kinase binding"/>
    <property type="evidence" value="ECO:0007669"/>
    <property type="project" value="TreeGrafter"/>
</dbReference>
<dbReference type="InterPro" id="IPR014756">
    <property type="entry name" value="Ig_E-set"/>
</dbReference>
<evidence type="ECO:0000313" key="5">
    <source>
        <dbReference type="Proteomes" id="UP000008066"/>
    </source>
</evidence>
<dbReference type="GO" id="GO:0005737">
    <property type="term" value="C:cytoplasm"/>
    <property type="evidence" value="ECO:0007669"/>
    <property type="project" value="TreeGrafter"/>
</dbReference>
<organism evidence="5">
    <name type="scientific">Chaetomium thermophilum (strain DSM 1495 / CBS 144.50 / IMI 039719)</name>
    <name type="common">Thermochaetoides thermophila</name>
    <dbReference type="NCBI Taxonomy" id="759272"/>
    <lineage>
        <taxon>Eukaryota</taxon>
        <taxon>Fungi</taxon>
        <taxon>Dikarya</taxon>
        <taxon>Ascomycota</taxon>
        <taxon>Pezizomycotina</taxon>
        <taxon>Sordariomycetes</taxon>
        <taxon>Sordariomycetidae</taxon>
        <taxon>Sordariales</taxon>
        <taxon>Chaetomiaceae</taxon>
        <taxon>Thermochaetoides</taxon>
    </lineage>
</organism>
<keyword evidence="5" id="KW-1185">Reference proteome</keyword>
<dbReference type="EMBL" id="GL988041">
    <property type="protein sequence ID" value="EGS20549.1"/>
    <property type="molecule type" value="Genomic_DNA"/>
</dbReference>
<dbReference type="OMA" id="HAMDESP"/>
<dbReference type="RefSeq" id="XP_006692845.1">
    <property type="nucleotide sequence ID" value="XM_006692782.1"/>
</dbReference>
<feature type="region of interest" description="Disordered" evidence="2">
    <location>
        <begin position="95"/>
        <end position="135"/>
    </location>
</feature>
<feature type="region of interest" description="Disordered" evidence="2">
    <location>
        <begin position="160"/>
        <end position="224"/>
    </location>
</feature>
<dbReference type="OrthoDB" id="5350410at2759"/>
<name>G0S524_CHATD</name>
<dbReference type="Pfam" id="PF16561">
    <property type="entry name" value="AMPK1_CBM"/>
    <property type="match status" value="1"/>
</dbReference>
<feature type="compositionally biased region" description="Polar residues" evidence="2">
    <location>
        <begin position="297"/>
        <end position="307"/>
    </location>
</feature>
<proteinExistence type="inferred from homology"/>
<feature type="compositionally biased region" description="Basic and acidic residues" evidence="2">
    <location>
        <begin position="308"/>
        <end position="317"/>
    </location>
</feature>
<dbReference type="GeneID" id="18256420"/>
<dbReference type="KEGG" id="cthr:CTHT_0023820"/>
<feature type="compositionally biased region" description="Low complexity" evidence="2">
    <location>
        <begin position="185"/>
        <end position="199"/>
    </location>
</feature>
<dbReference type="Proteomes" id="UP000008066">
    <property type="component" value="Unassembled WGS sequence"/>
</dbReference>
<reference evidence="4 5" key="1">
    <citation type="journal article" date="2011" name="Cell">
        <title>Insight into structure and assembly of the nuclear pore complex by utilizing the genome of a eukaryotic thermophile.</title>
        <authorList>
            <person name="Amlacher S."/>
            <person name="Sarges P."/>
            <person name="Flemming D."/>
            <person name="van Noort V."/>
            <person name="Kunze R."/>
            <person name="Devos D.P."/>
            <person name="Arumugam M."/>
            <person name="Bork P."/>
            <person name="Hurt E."/>
        </authorList>
    </citation>
    <scope>NUCLEOTIDE SEQUENCE [LARGE SCALE GENOMIC DNA]</scope>
    <source>
        <strain evidence="5">DSM 1495 / CBS 144.50 / IMI 039719</strain>
    </source>
</reference>
<dbReference type="Gene3D" id="2.60.40.10">
    <property type="entry name" value="Immunoglobulins"/>
    <property type="match status" value="1"/>
</dbReference>
<feature type="compositionally biased region" description="Polar residues" evidence="2">
    <location>
        <begin position="125"/>
        <end position="135"/>
    </location>
</feature>
<dbReference type="HOGENOM" id="CLU_486603_0_0_1"/>
<evidence type="ECO:0000259" key="3">
    <source>
        <dbReference type="Pfam" id="PF16561"/>
    </source>
</evidence>
<dbReference type="InterPro" id="IPR013783">
    <property type="entry name" value="Ig-like_fold"/>
</dbReference>
<evidence type="ECO:0000256" key="2">
    <source>
        <dbReference type="SAM" id="MobiDB-lite"/>
    </source>
</evidence>
<evidence type="ECO:0000256" key="1">
    <source>
        <dbReference type="ARBA" id="ARBA00010926"/>
    </source>
</evidence>
<dbReference type="GO" id="GO:0007165">
    <property type="term" value="P:signal transduction"/>
    <property type="evidence" value="ECO:0007669"/>
    <property type="project" value="TreeGrafter"/>
</dbReference>
<dbReference type="GO" id="GO:0005634">
    <property type="term" value="C:nucleus"/>
    <property type="evidence" value="ECO:0007669"/>
    <property type="project" value="TreeGrafter"/>
</dbReference>
<gene>
    <name evidence="4" type="ORF">CTHT_0023820</name>
</gene>
<dbReference type="PANTHER" id="PTHR10343:SF84">
    <property type="entry name" value="5'-AMP-ACTIVATED PROTEIN KINASE SUBUNIT BETA-1"/>
    <property type="match status" value="1"/>
</dbReference>
<accession>G0S524</accession>
<comment type="similarity">
    <text evidence="1">Belongs to the 5'-AMP-activated protein kinase beta subunit family.</text>
</comment>
<feature type="compositionally biased region" description="Basic and acidic residues" evidence="2">
    <location>
        <begin position="418"/>
        <end position="432"/>
    </location>
</feature>
<dbReference type="CDD" id="cd02859">
    <property type="entry name" value="E_set_AMPKbeta_like_N"/>
    <property type="match status" value="1"/>
</dbReference>
<dbReference type="SUPFAM" id="SSF81296">
    <property type="entry name" value="E set domains"/>
    <property type="match status" value="1"/>
</dbReference>
<sequence length="543" mass="58351">MEADNIRTVITFSKPGTVPPVFVAGTFSDPPWEPIEMDQKGLGDNGYEFTKTIHGKPGTKIQYKFRIGNGDQWVCDENTPTITDAAGNENNVLEMTAPDKQPKPLSKPRQRRPTYAQVAAKHLQESPTESDPAQCSETHTAVFAKIAAEVADSAALLHEEVPDRESPGSNIPKGEPLQSSRRFSEAAATAAEVADTAAALDQEEEQNTYFLGPPAGEGSRLRLEFREERDDDFISQTSPLFAHECAGLQGAEVVVPSTSMQEDDGPLGNDYTEEFDPHQYSMHDPKSGGVPLRTRGDLQSSQAAPSSRKQDHERRPSADLTPTPAIHAAVAPLAPVLEADEPSPGTAPAEGQQQGPTTVSPPIVFSNPNPLTRARPPSIQITAEDEGVALSDGISPRTVKPMAGMRLITPPGSGEVSPPRKQERGPRSKELIQGELGKADPGLQIPEEAEQHAGESEMAEAVPEETPLLAGSGHEPEEGMTQQEQEQREEGAASSLTETLNALVPGRPEGGWIKALFRLLFVDLIGGLLRGLWRGVKRLISAS</sequence>
<dbReference type="GO" id="GO:0031588">
    <property type="term" value="C:nucleotide-activated protein kinase complex"/>
    <property type="evidence" value="ECO:0007669"/>
    <property type="project" value="TreeGrafter"/>
</dbReference>
<dbReference type="AlphaFoldDB" id="G0S524"/>
<feature type="compositionally biased region" description="Low complexity" evidence="2">
    <location>
        <begin position="328"/>
        <end position="337"/>
    </location>
</feature>
<feature type="compositionally biased region" description="Basic and acidic residues" evidence="2">
    <location>
        <begin position="275"/>
        <end position="286"/>
    </location>
</feature>
<dbReference type="InterPro" id="IPR050827">
    <property type="entry name" value="CRP1_MDG1_kinase"/>
</dbReference>
<protein>
    <recommendedName>
        <fullName evidence="3">AMP-activated protein kinase glycogen-binding domain-containing protein</fullName>
    </recommendedName>
</protein>
<feature type="domain" description="AMP-activated protein kinase glycogen-binding" evidence="3">
    <location>
        <begin position="7"/>
        <end position="99"/>
    </location>
</feature>
<evidence type="ECO:0000313" key="4">
    <source>
        <dbReference type="EMBL" id="EGS20549.1"/>
    </source>
</evidence>
<feature type="region of interest" description="Disordered" evidence="2">
    <location>
        <begin position="256"/>
        <end position="495"/>
    </location>
</feature>